<dbReference type="EMBL" id="MFIE01000007">
    <property type="protein sequence ID" value="OGF83025.1"/>
    <property type="molecule type" value="Genomic_DNA"/>
</dbReference>
<proteinExistence type="predicted"/>
<reference evidence="3 4" key="1">
    <citation type="journal article" date="2016" name="Nat. Commun.">
        <title>Thousands of microbial genomes shed light on interconnected biogeochemical processes in an aquifer system.</title>
        <authorList>
            <person name="Anantharaman K."/>
            <person name="Brown C.T."/>
            <person name="Hug L.A."/>
            <person name="Sharon I."/>
            <person name="Castelle C.J."/>
            <person name="Probst A.J."/>
            <person name="Thomas B.C."/>
            <person name="Singh A."/>
            <person name="Wilkins M.J."/>
            <person name="Karaoz U."/>
            <person name="Brodie E.L."/>
            <person name="Williams K.H."/>
            <person name="Hubbard S.S."/>
            <person name="Banfield J.F."/>
        </authorList>
    </citation>
    <scope>NUCLEOTIDE SEQUENCE [LARGE SCALE GENOMIC DNA]</scope>
</reference>
<feature type="transmembrane region" description="Helical" evidence="2">
    <location>
        <begin position="21"/>
        <end position="43"/>
    </location>
</feature>
<dbReference type="Proteomes" id="UP000178684">
    <property type="component" value="Unassembled WGS sequence"/>
</dbReference>
<keyword evidence="2" id="KW-0812">Transmembrane</keyword>
<comment type="caution">
    <text evidence="3">The sequence shown here is derived from an EMBL/GenBank/DDBJ whole genome shotgun (WGS) entry which is preliminary data.</text>
</comment>
<accession>A0A1F5X510</accession>
<feature type="region of interest" description="Disordered" evidence="1">
    <location>
        <begin position="45"/>
        <end position="70"/>
    </location>
</feature>
<evidence type="ECO:0000256" key="1">
    <source>
        <dbReference type="SAM" id="MobiDB-lite"/>
    </source>
</evidence>
<name>A0A1F5X510_9BACT</name>
<evidence type="ECO:0000256" key="2">
    <source>
        <dbReference type="SAM" id="Phobius"/>
    </source>
</evidence>
<evidence type="ECO:0000313" key="3">
    <source>
        <dbReference type="EMBL" id="OGF83025.1"/>
    </source>
</evidence>
<keyword evidence="2" id="KW-1133">Transmembrane helix</keyword>
<organism evidence="3 4">
    <name type="scientific">Candidatus Giovannonibacteria bacterium RIFCSPLOWO2_01_FULL_46_13</name>
    <dbReference type="NCBI Taxonomy" id="1798352"/>
    <lineage>
        <taxon>Bacteria</taxon>
        <taxon>Candidatus Giovannoniibacteriota</taxon>
    </lineage>
</organism>
<sequence length="70" mass="8226">MSFFDKLEEIREKPVEKKRRILFFSMAISMAIIIILWASFVTFQDEPEKSGSSGPSPWEVIKNSFENVRR</sequence>
<protein>
    <submittedName>
        <fullName evidence="3">Uncharacterized protein</fullName>
    </submittedName>
</protein>
<dbReference type="AlphaFoldDB" id="A0A1F5X510"/>
<evidence type="ECO:0000313" key="4">
    <source>
        <dbReference type="Proteomes" id="UP000178684"/>
    </source>
</evidence>
<gene>
    <name evidence="3" type="ORF">A3B18_02415</name>
</gene>
<keyword evidence="2" id="KW-0472">Membrane</keyword>